<feature type="transmembrane region" description="Helical" evidence="1">
    <location>
        <begin position="120"/>
        <end position="142"/>
    </location>
</feature>
<comment type="caution">
    <text evidence="2">The sequence shown here is derived from an EMBL/GenBank/DDBJ whole genome shotgun (WGS) entry which is preliminary data.</text>
</comment>
<feature type="transmembrane region" description="Helical" evidence="1">
    <location>
        <begin position="219"/>
        <end position="239"/>
    </location>
</feature>
<name>A0ABQ2S674_9DEIO</name>
<dbReference type="RefSeq" id="WP_189073987.1">
    <property type="nucleotide sequence ID" value="NZ_BMQN01000009.1"/>
</dbReference>
<keyword evidence="1" id="KW-0812">Transmembrane</keyword>
<gene>
    <name evidence="2" type="ORF">GCM10008960_30070</name>
</gene>
<evidence type="ECO:0000313" key="2">
    <source>
        <dbReference type="EMBL" id="GGS01377.1"/>
    </source>
</evidence>
<evidence type="ECO:0000313" key="3">
    <source>
        <dbReference type="Proteomes" id="UP000644548"/>
    </source>
</evidence>
<accession>A0ABQ2S674</accession>
<feature type="transmembrane region" description="Helical" evidence="1">
    <location>
        <begin position="51"/>
        <end position="74"/>
    </location>
</feature>
<keyword evidence="1" id="KW-1133">Transmembrane helix</keyword>
<dbReference type="EMBL" id="BMQN01000009">
    <property type="protein sequence ID" value="GGS01377.1"/>
    <property type="molecule type" value="Genomic_DNA"/>
</dbReference>
<protein>
    <recommendedName>
        <fullName evidence="4">NADH:quinone oxidoreductase/Mrp antiporter membrane subunit domain-containing protein</fullName>
    </recommendedName>
</protein>
<evidence type="ECO:0008006" key="4">
    <source>
        <dbReference type="Google" id="ProtNLM"/>
    </source>
</evidence>
<evidence type="ECO:0000256" key="1">
    <source>
        <dbReference type="SAM" id="Phobius"/>
    </source>
</evidence>
<keyword evidence="1" id="KW-0472">Membrane</keyword>
<feature type="transmembrane region" description="Helical" evidence="1">
    <location>
        <begin position="192"/>
        <end position="212"/>
    </location>
</feature>
<sequence>MALTLPLLAALPGAAAAVAATLLGMLLALPVVRPVRAADSAPADAPEGKRLLALVAAAQSGLLYGDVLLAGALLTPDQTGAFAAAATLARVVFFAGWAVQVAAFPLVARRAAAGEPLRPLLLGALGATVLISGIPAALLALAPEWCARVAFGSALPGAAALLPGAAVGTLLLTVAGTGLNHLLASGGVGAQWFVARAYLWSGAAMLLAAALFGHLPLHLMLIAALGKGTLLLSAASSLIPHPWRSTRVVSRV</sequence>
<dbReference type="Proteomes" id="UP000644548">
    <property type="component" value="Unassembled WGS sequence"/>
</dbReference>
<organism evidence="2 3">
    <name type="scientific">Deinococcus sedimenti</name>
    <dbReference type="NCBI Taxonomy" id="1867090"/>
    <lineage>
        <taxon>Bacteria</taxon>
        <taxon>Thermotogati</taxon>
        <taxon>Deinococcota</taxon>
        <taxon>Deinococci</taxon>
        <taxon>Deinococcales</taxon>
        <taxon>Deinococcaceae</taxon>
        <taxon>Deinococcus</taxon>
    </lineage>
</organism>
<proteinExistence type="predicted"/>
<reference evidence="3" key="1">
    <citation type="journal article" date="2019" name="Int. J. Syst. Evol. Microbiol.">
        <title>The Global Catalogue of Microorganisms (GCM) 10K type strain sequencing project: providing services to taxonomists for standard genome sequencing and annotation.</title>
        <authorList>
            <consortium name="The Broad Institute Genomics Platform"/>
            <consortium name="The Broad Institute Genome Sequencing Center for Infectious Disease"/>
            <person name="Wu L."/>
            <person name="Ma J."/>
        </authorList>
    </citation>
    <scope>NUCLEOTIDE SEQUENCE [LARGE SCALE GENOMIC DNA]</scope>
    <source>
        <strain evidence="3">JCM 31405</strain>
    </source>
</reference>
<feature type="transmembrane region" description="Helical" evidence="1">
    <location>
        <begin position="149"/>
        <end position="172"/>
    </location>
</feature>
<keyword evidence="3" id="KW-1185">Reference proteome</keyword>
<feature type="transmembrane region" description="Helical" evidence="1">
    <location>
        <begin position="81"/>
        <end position="108"/>
    </location>
</feature>